<dbReference type="Pfam" id="PF04321">
    <property type="entry name" value="RmlD_sub_bind"/>
    <property type="match status" value="1"/>
</dbReference>
<comment type="function">
    <text evidence="6">Catalyzes the reduction of dTDP-6-deoxy-L-lyxo-4-hexulose to yield dTDP-L-rhamnose.</text>
</comment>
<evidence type="ECO:0000259" key="7">
    <source>
        <dbReference type="Pfam" id="PF04321"/>
    </source>
</evidence>
<dbReference type="AlphaFoldDB" id="A0A845B4Z5"/>
<dbReference type="GO" id="GO:0005829">
    <property type="term" value="C:cytosol"/>
    <property type="evidence" value="ECO:0007669"/>
    <property type="project" value="TreeGrafter"/>
</dbReference>
<evidence type="ECO:0000256" key="6">
    <source>
        <dbReference type="RuleBase" id="RU364082"/>
    </source>
</evidence>
<comment type="catalytic activity">
    <reaction evidence="5 6">
        <text>dTDP-beta-L-rhamnose + NADP(+) = dTDP-4-dehydro-beta-L-rhamnose + NADPH + H(+)</text>
        <dbReference type="Rhea" id="RHEA:21796"/>
        <dbReference type="ChEBI" id="CHEBI:15378"/>
        <dbReference type="ChEBI" id="CHEBI:57510"/>
        <dbReference type="ChEBI" id="CHEBI:57783"/>
        <dbReference type="ChEBI" id="CHEBI:58349"/>
        <dbReference type="ChEBI" id="CHEBI:62830"/>
        <dbReference type="EC" id="1.1.1.133"/>
    </reaction>
</comment>
<dbReference type="GO" id="GO:0008831">
    <property type="term" value="F:dTDP-4-dehydrorhamnose reductase activity"/>
    <property type="evidence" value="ECO:0007669"/>
    <property type="project" value="UniProtKB-EC"/>
</dbReference>
<dbReference type="RefSeq" id="WP_160756176.1">
    <property type="nucleotide sequence ID" value="NZ_WTYL01000002.1"/>
</dbReference>
<evidence type="ECO:0000256" key="3">
    <source>
        <dbReference type="ARBA" id="ARBA00012929"/>
    </source>
</evidence>
<keyword evidence="9" id="KW-1185">Reference proteome</keyword>
<evidence type="ECO:0000256" key="1">
    <source>
        <dbReference type="ARBA" id="ARBA00004781"/>
    </source>
</evidence>
<accession>A0A845B4Z5</accession>
<sequence length="285" mass="30314">MKVLITGAEGQLGRALVQCAPAHVTIAALGSIALNITDADSVAKAFADHAPAVVINAAAFTAVDLAETEPERAFSINQAGVALLAHAAQTAGARLVHVSTDFVFGESDAVPRKPSDYPAPMSIYGASKLAGEAAAGPDALIVRTAWVYAANGQNFVNTMLRLMRERDEVRVVADQVGTPSWASSLAEAIWALTLQGKVGIFHYTDSGVASWYDFAVAIQEEALELGFLDRAVPIVPITTADYPMPAKRPAFSVLDKTETWKALGGIAPHWRVQLRRMLKELVDHG</sequence>
<dbReference type="NCBIfam" id="TIGR01214">
    <property type="entry name" value="rmlD"/>
    <property type="match status" value="1"/>
</dbReference>
<evidence type="ECO:0000256" key="2">
    <source>
        <dbReference type="ARBA" id="ARBA00010944"/>
    </source>
</evidence>
<dbReference type="InterPro" id="IPR005913">
    <property type="entry name" value="dTDP_dehydrorham_reduct"/>
</dbReference>
<feature type="domain" description="RmlD-like substrate binding" evidence="7">
    <location>
        <begin position="1"/>
        <end position="281"/>
    </location>
</feature>
<dbReference type="SUPFAM" id="SSF51735">
    <property type="entry name" value="NAD(P)-binding Rossmann-fold domains"/>
    <property type="match status" value="1"/>
</dbReference>
<reference evidence="8 9" key="1">
    <citation type="submission" date="2019-12" db="EMBL/GenBank/DDBJ databases">
        <title>Genomic-based taxomic classification of the family Erythrobacteraceae.</title>
        <authorList>
            <person name="Xu L."/>
        </authorList>
    </citation>
    <scope>NUCLEOTIDE SEQUENCE [LARGE SCALE GENOMIC DNA]</scope>
    <source>
        <strain evidence="8 9">KCTC 42453</strain>
    </source>
</reference>
<dbReference type="EC" id="1.1.1.133" evidence="3 6"/>
<dbReference type="Proteomes" id="UP000431922">
    <property type="component" value="Unassembled WGS sequence"/>
</dbReference>
<evidence type="ECO:0000256" key="4">
    <source>
        <dbReference type="ARBA" id="ARBA00017099"/>
    </source>
</evidence>
<evidence type="ECO:0000256" key="5">
    <source>
        <dbReference type="ARBA" id="ARBA00048200"/>
    </source>
</evidence>
<dbReference type="PANTHER" id="PTHR10491:SF4">
    <property type="entry name" value="METHIONINE ADENOSYLTRANSFERASE 2 SUBUNIT BETA"/>
    <property type="match status" value="1"/>
</dbReference>
<dbReference type="Gene3D" id="3.40.50.720">
    <property type="entry name" value="NAD(P)-binding Rossmann-like Domain"/>
    <property type="match status" value="1"/>
</dbReference>
<evidence type="ECO:0000313" key="9">
    <source>
        <dbReference type="Proteomes" id="UP000431922"/>
    </source>
</evidence>
<dbReference type="EMBL" id="WTYL01000002">
    <property type="protein sequence ID" value="MXP44602.1"/>
    <property type="molecule type" value="Genomic_DNA"/>
</dbReference>
<dbReference type="GO" id="GO:0019305">
    <property type="term" value="P:dTDP-rhamnose biosynthetic process"/>
    <property type="evidence" value="ECO:0007669"/>
    <property type="project" value="UniProtKB-UniPathway"/>
</dbReference>
<comment type="similarity">
    <text evidence="2 6">Belongs to the dTDP-4-dehydrorhamnose reductase family.</text>
</comment>
<comment type="cofactor">
    <cofactor evidence="6">
        <name>Mg(2+)</name>
        <dbReference type="ChEBI" id="CHEBI:18420"/>
    </cofactor>
    <text evidence="6">Binds 1 Mg(2+) ion per monomer.</text>
</comment>
<dbReference type="UniPathway" id="UPA00124"/>
<dbReference type="OrthoDB" id="9803892at2"/>
<evidence type="ECO:0000313" key="8">
    <source>
        <dbReference type="EMBL" id="MXP44602.1"/>
    </source>
</evidence>
<dbReference type="PANTHER" id="PTHR10491">
    <property type="entry name" value="DTDP-4-DEHYDRORHAMNOSE REDUCTASE"/>
    <property type="match status" value="1"/>
</dbReference>
<dbReference type="Gene3D" id="3.90.25.10">
    <property type="entry name" value="UDP-galactose 4-epimerase, domain 1"/>
    <property type="match status" value="1"/>
</dbReference>
<keyword evidence="6 8" id="KW-0560">Oxidoreductase</keyword>
<proteinExistence type="inferred from homology"/>
<dbReference type="CDD" id="cd05254">
    <property type="entry name" value="dTDP_HR_like_SDR_e"/>
    <property type="match status" value="1"/>
</dbReference>
<organism evidence="8 9">
    <name type="scientific">Allopontixanthobacter sediminis</name>
    <dbReference type="NCBI Taxonomy" id="1689985"/>
    <lineage>
        <taxon>Bacteria</taxon>
        <taxon>Pseudomonadati</taxon>
        <taxon>Pseudomonadota</taxon>
        <taxon>Alphaproteobacteria</taxon>
        <taxon>Sphingomonadales</taxon>
        <taxon>Erythrobacteraceae</taxon>
        <taxon>Allopontixanthobacter</taxon>
    </lineage>
</organism>
<protein>
    <recommendedName>
        <fullName evidence="4 6">dTDP-4-dehydrorhamnose reductase</fullName>
        <ecNumber evidence="3 6">1.1.1.133</ecNumber>
    </recommendedName>
</protein>
<gene>
    <name evidence="8" type="primary">rfbD</name>
    <name evidence="8" type="ORF">GRI65_09050</name>
</gene>
<dbReference type="InterPro" id="IPR029903">
    <property type="entry name" value="RmlD-like-bd"/>
</dbReference>
<name>A0A845B4Z5_9SPHN</name>
<comment type="pathway">
    <text evidence="1 6">Carbohydrate biosynthesis; dTDP-L-rhamnose biosynthesis.</text>
</comment>
<keyword evidence="6" id="KW-0521">NADP</keyword>
<dbReference type="InterPro" id="IPR036291">
    <property type="entry name" value="NAD(P)-bd_dom_sf"/>
</dbReference>
<comment type="caution">
    <text evidence="8">The sequence shown here is derived from an EMBL/GenBank/DDBJ whole genome shotgun (WGS) entry which is preliminary data.</text>
</comment>